<sequence>MKKKEGLSRLLEIAGEKKSLLLFSGLFSAISALCILIPFWSIYEILKELLVHASDLSTIDSELMISWGWLAFIALIVGVLFLYAGLMLSHIAAFRILYGLKIKLSEHIGQLSLGYLNSTSIGCIKKIMEQNVEKIEHFIAHTIPDLVNVFATITFMFIIFFSLNGWMAFTALLCILLSIGMQFSNFVGKRATALTKIYFDVQERMSASAVQYVRGMPIIKIFGQSIRSFRQFNAEIEAYKTFALKCCNNYQNGIIAFIILLNSIVTFILPVGILIMTSDPKNISLAAIYLFFIVMGPGVASPVYKLAFLASGTVEINEGVKRIDKIFEEKKLCEPVVPQIPQTYDIEFRNVSFAYEDRENMTKTEALKDISFIARQGEVTALVGPSGSGKSTIANLIPRFWDVSSGEILIGGINIKNISSPQLLEIVSFVFQDTFLFNDTIYANITAGNTQASLSDVIQAAQAAQCDDFIRSLPKGYDTIVGERGVFLSGGEAQRICIARAILRNSPILVLDEATAFADPKNEYKIQQALQKLIKGKTVIIIAHRLSSITSAHQILVFKEGCLVQKGRHDELHVTTGIYKNMWNAYINAHNWKLNLKK</sequence>
<dbReference type="PROSITE" id="PS50893">
    <property type="entry name" value="ABC_TRANSPORTER_2"/>
    <property type="match status" value="1"/>
</dbReference>
<keyword evidence="3 8" id="KW-0812">Transmembrane</keyword>
<dbReference type="GO" id="GO:0005886">
    <property type="term" value="C:plasma membrane"/>
    <property type="evidence" value="ECO:0007669"/>
    <property type="project" value="UniProtKB-SubCell"/>
</dbReference>
<dbReference type="SUPFAM" id="SSF90123">
    <property type="entry name" value="ABC transporter transmembrane region"/>
    <property type="match status" value="1"/>
</dbReference>
<dbReference type="Proteomes" id="UP000283429">
    <property type="component" value="Unassembled WGS sequence"/>
</dbReference>
<dbReference type="FunFam" id="1.20.1560.10:FF:000127">
    <property type="entry name" value="ABC transporter ATP-binding protein"/>
    <property type="match status" value="1"/>
</dbReference>
<dbReference type="InterPro" id="IPR039421">
    <property type="entry name" value="Type_1_exporter"/>
</dbReference>
<evidence type="ECO:0000256" key="6">
    <source>
        <dbReference type="ARBA" id="ARBA00022989"/>
    </source>
</evidence>
<feature type="transmembrane region" description="Helical" evidence="8">
    <location>
        <begin position="138"/>
        <end position="160"/>
    </location>
</feature>
<feature type="transmembrane region" description="Helical" evidence="8">
    <location>
        <begin position="166"/>
        <end position="187"/>
    </location>
</feature>
<keyword evidence="4" id="KW-0547">Nucleotide-binding</keyword>
<dbReference type="SMART" id="SM00382">
    <property type="entry name" value="AAA"/>
    <property type="match status" value="1"/>
</dbReference>
<feature type="transmembrane region" description="Helical" evidence="8">
    <location>
        <begin position="283"/>
        <end position="304"/>
    </location>
</feature>
<dbReference type="InterPro" id="IPR027417">
    <property type="entry name" value="P-loop_NTPase"/>
</dbReference>
<dbReference type="PANTHER" id="PTHR24221">
    <property type="entry name" value="ATP-BINDING CASSETTE SUB-FAMILY B"/>
    <property type="match status" value="1"/>
</dbReference>
<dbReference type="InterPro" id="IPR017871">
    <property type="entry name" value="ABC_transporter-like_CS"/>
</dbReference>
<feature type="domain" description="ABC transmembrane type-1" evidence="10">
    <location>
        <begin position="22"/>
        <end position="296"/>
    </location>
</feature>
<evidence type="ECO:0000256" key="8">
    <source>
        <dbReference type="SAM" id="Phobius"/>
    </source>
</evidence>
<evidence type="ECO:0000313" key="12">
    <source>
        <dbReference type="Proteomes" id="UP000283429"/>
    </source>
</evidence>
<name>A0A414GW27_PHOVU</name>
<evidence type="ECO:0000256" key="7">
    <source>
        <dbReference type="ARBA" id="ARBA00023136"/>
    </source>
</evidence>
<organism evidence="11 12">
    <name type="scientific">Phocaeicola vulgatus</name>
    <name type="common">Bacteroides vulgatus</name>
    <dbReference type="NCBI Taxonomy" id="821"/>
    <lineage>
        <taxon>Bacteria</taxon>
        <taxon>Pseudomonadati</taxon>
        <taxon>Bacteroidota</taxon>
        <taxon>Bacteroidia</taxon>
        <taxon>Bacteroidales</taxon>
        <taxon>Bacteroidaceae</taxon>
        <taxon>Phocaeicola</taxon>
    </lineage>
</organism>
<dbReference type="FunFam" id="3.40.50.300:FF:000287">
    <property type="entry name" value="Multidrug ABC transporter ATP-binding protein"/>
    <property type="match status" value="1"/>
</dbReference>
<reference evidence="11 12" key="1">
    <citation type="submission" date="2018-08" db="EMBL/GenBank/DDBJ databases">
        <title>A genome reference for cultivated species of the human gut microbiota.</title>
        <authorList>
            <person name="Zou Y."/>
            <person name="Xue W."/>
            <person name="Luo G."/>
        </authorList>
    </citation>
    <scope>NUCLEOTIDE SEQUENCE [LARGE SCALE GENOMIC DNA]</scope>
    <source>
        <strain evidence="11 12">AM30-40</strain>
    </source>
</reference>
<feature type="transmembrane region" description="Helical" evidence="8">
    <location>
        <begin position="20"/>
        <end position="43"/>
    </location>
</feature>
<evidence type="ECO:0000256" key="2">
    <source>
        <dbReference type="ARBA" id="ARBA00022448"/>
    </source>
</evidence>
<evidence type="ECO:0000256" key="4">
    <source>
        <dbReference type="ARBA" id="ARBA00022741"/>
    </source>
</evidence>
<dbReference type="InterPro" id="IPR003439">
    <property type="entry name" value="ABC_transporter-like_ATP-bd"/>
</dbReference>
<evidence type="ECO:0000259" key="10">
    <source>
        <dbReference type="PROSITE" id="PS50929"/>
    </source>
</evidence>
<evidence type="ECO:0000259" key="9">
    <source>
        <dbReference type="PROSITE" id="PS50893"/>
    </source>
</evidence>
<feature type="domain" description="ABC transporter" evidence="9">
    <location>
        <begin position="346"/>
        <end position="585"/>
    </location>
</feature>
<dbReference type="InterPro" id="IPR036640">
    <property type="entry name" value="ABC1_TM_sf"/>
</dbReference>
<comment type="caution">
    <text evidence="11">The sequence shown here is derived from an EMBL/GenBank/DDBJ whole genome shotgun (WGS) entry which is preliminary data.</text>
</comment>
<dbReference type="GO" id="GO:0005524">
    <property type="term" value="F:ATP binding"/>
    <property type="evidence" value="ECO:0007669"/>
    <property type="project" value="UniProtKB-KW"/>
</dbReference>
<dbReference type="PANTHER" id="PTHR24221:SF397">
    <property type="entry name" value="ABC TRANSPORTER, ATP-BINDING TRANSMEMBRANE PROTEIN"/>
    <property type="match status" value="1"/>
</dbReference>
<dbReference type="PROSITE" id="PS50929">
    <property type="entry name" value="ABC_TM1F"/>
    <property type="match status" value="1"/>
</dbReference>
<evidence type="ECO:0000256" key="5">
    <source>
        <dbReference type="ARBA" id="ARBA00022840"/>
    </source>
</evidence>
<dbReference type="GO" id="GO:0034040">
    <property type="term" value="F:ATPase-coupled lipid transmembrane transporter activity"/>
    <property type="evidence" value="ECO:0007669"/>
    <property type="project" value="TreeGrafter"/>
</dbReference>
<evidence type="ECO:0000256" key="3">
    <source>
        <dbReference type="ARBA" id="ARBA00022692"/>
    </source>
</evidence>
<keyword evidence="5 11" id="KW-0067">ATP-binding</keyword>
<accession>A0A414GW27</accession>
<proteinExistence type="predicted"/>
<dbReference type="PROSITE" id="PS00211">
    <property type="entry name" value="ABC_TRANSPORTER_1"/>
    <property type="match status" value="1"/>
</dbReference>
<dbReference type="GO" id="GO:0140359">
    <property type="term" value="F:ABC-type transporter activity"/>
    <property type="evidence" value="ECO:0007669"/>
    <property type="project" value="InterPro"/>
</dbReference>
<dbReference type="RefSeq" id="WP_118171258.1">
    <property type="nucleotide sequence ID" value="NZ_JACBPY010000066.1"/>
</dbReference>
<protein>
    <submittedName>
        <fullName evidence="11">ABC transporter ATP-binding protein</fullName>
    </submittedName>
</protein>
<dbReference type="Pfam" id="PF00005">
    <property type="entry name" value="ABC_tran"/>
    <property type="match status" value="1"/>
</dbReference>
<keyword evidence="7 8" id="KW-0472">Membrane</keyword>
<dbReference type="Gene3D" id="1.20.1560.10">
    <property type="entry name" value="ABC transporter type 1, transmembrane domain"/>
    <property type="match status" value="1"/>
</dbReference>
<dbReference type="AlphaFoldDB" id="A0A414GW27"/>
<evidence type="ECO:0000313" key="11">
    <source>
        <dbReference type="EMBL" id="RHD73859.1"/>
    </source>
</evidence>
<dbReference type="Pfam" id="PF00664">
    <property type="entry name" value="ABC_membrane"/>
    <property type="match status" value="1"/>
</dbReference>
<dbReference type="EMBL" id="QSJM01000070">
    <property type="protein sequence ID" value="RHD73859.1"/>
    <property type="molecule type" value="Genomic_DNA"/>
</dbReference>
<gene>
    <name evidence="11" type="ORF">DW783_18315</name>
</gene>
<feature type="transmembrane region" description="Helical" evidence="8">
    <location>
        <begin position="63"/>
        <end position="86"/>
    </location>
</feature>
<keyword evidence="2" id="KW-0813">Transport</keyword>
<dbReference type="GO" id="GO:0016887">
    <property type="term" value="F:ATP hydrolysis activity"/>
    <property type="evidence" value="ECO:0007669"/>
    <property type="project" value="InterPro"/>
</dbReference>
<keyword evidence="6 8" id="KW-1133">Transmembrane helix</keyword>
<dbReference type="InterPro" id="IPR003593">
    <property type="entry name" value="AAA+_ATPase"/>
</dbReference>
<dbReference type="SUPFAM" id="SSF52540">
    <property type="entry name" value="P-loop containing nucleoside triphosphate hydrolases"/>
    <property type="match status" value="1"/>
</dbReference>
<dbReference type="InterPro" id="IPR011527">
    <property type="entry name" value="ABC1_TM_dom"/>
</dbReference>
<feature type="transmembrane region" description="Helical" evidence="8">
    <location>
        <begin position="254"/>
        <end position="277"/>
    </location>
</feature>
<evidence type="ECO:0000256" key="1">
    <source>
        <dbReference type="ARBA" id="ARBA00004651"/>
    </source>
</evidence>
<dbReference type="Gene3D" id="3.40.50.300">
    <property type="entry name" value="P-loop containing nucleotide triphosphate hydrolases"/>
    <property type="match status" value="1"/>
</dbReference>
<comment type="subcellular location">
    <subcellularLocation>
        <location evidence="1">Cell membrane</location>
        <topology evidence="1">Multi-pass membrane protein</topology>
    </subcellularLocation>
</comment>